<evidence type="ECO:0000313" key="1">
    <source>
        <dbReference type="EMBL" id="GFF16293.1"/>
    </source>
</evidence>
<protein>
    <submittedName>
        <fullName evidence="1">RNA-directed DNA polymerase</fullName>
    </submittedName>
</protein>
<keyword evidence="1" id="KW-0808">Transferase</keyword>
<comment type="caution">
    <text evidence="1">The sequence shown here is derived from an EMBL/GenBank/DDBJ whole genome shotgun (WGS) entry which is preliminary data.</text>
</comment>
<dbReference type="AlphaFoldDB" id="A0A5M3Z2Z8"/>
<organism evidence="1 2">
    <name type="scientific">Aspergillus terreus</name>
    <dbReference type="NCBI Taxonomy" id="33178"/>
    <lineage>
        <taxon>Eukaryota</taxon>
        <taxon>Fungi</taxon>
        <taxon>Dikarya</taxon>
        <taxon>Ascomycota</taxon>
        <taxon>Pezizomycotina</taxon>
        <taxon>Eurotiomycetes</taxon>
        <taxon>Eurotiomycetidae</taxon>
        <taxon>Eurotiales</taxon>
        <taxon>Aspergillaceae</taxon>
        <taxon>Aspergillus</taxon>
        <taxon>Aspergillus subgen. Circumdati</taxon>
    </lineage>
</organism>
<dbReference type="GO" id="GO:0003964">
    <property type="term" value="F:RNA-directed DNA polymerase activity"/>
    <property type="evidence" value="ECO:0007669"/>
    <property type="project" value="UniProtKB-KW"/>
</dbReference>
<reference evidence="1 2" key="1">
    <citation type="submission" date="2020-01" db="EMBL/GenBank/DDBJ databases">
        <title>Aspergillus terreus IFO 6365 whole genome shotgun sequence.</title>
        <authorList>
            <person name="Kanamasa S."/>
            <person name="Takahashi H."/>
        </authorList>
    </citation>
    <scope>NUCLEOTIDE SEQUENCE [LARGE SCALE GENOMIC DNA]</scope>
    <source>
        <strain evidence="1 2">IFO 6365</strain>
    </source>
</reference>
<dbReference type="EMBL" id="BLJY01000005">
    <property type="protein sequence ID" value="GFF16293.1"/>
    <property type="molecule type" value="Genomic_DNA"/>
</dbReference>
<keyword evidence="2" id="KW-1185">Reference proteome</keyword>
<accession>A0A5M3Z2Z8</accession>
<name>A0A5M3Z2Z8_ASPTE</name>
<gene>
    <name evidence="1" type="ORF">ATEIFO6365_0005048300</name>
</gene>
<dbReference type="OrthoDB" id="3029470at2759"/>
<proteinExistence type="predicted"/>
<evidence type="ECO:0000313" key="2">
    <source>
        <dbReference type="Proteomes" id="UP000452235"/>
    </source>
</evidence>
<keyword evidence="1" id="KW-0695">RNA-directed DNA polymerase</keyword>
<sequence length="530" mass="60543">MFEYTGQVTSATLDVDRCVELHNAIVRESSQAPGHPPLPTVNYFEYWAATQGDGLNQLSHDLRRPLFDFLSKCDVILEERQNLTSFVIGLASPYEVYPGGHSIFEYNDCAKIYSSNDIENDCIGLVFDMMTNKASWIDFMYDTPPGYTEHVWVPLDQVLETWLSYIRRGRCTPRGNEYWTPTGGSMQGWNMVYPPMQDVEETLTTWDQYVSLVESKLPSPGTPRWLAETRPAFKGFAEAFFSRARIPTFRNVAPSLVFPSASQMMGLAARQQERFQAEEESFITEQDGFMKVIPTVLFPLGDNIHAGLSTTKERGWQDAVGLILPMSEGYDSWSGPINDSNDLPRYERVWQVVPLESPYWPRHPARLVWVLRRWIELVEDGTWKVGPNGREATTPDDTPTDVKELELTKLLQELIELREELKRRDEAHHEELQRVKTEFRAALAEVQQELRDLKTRQPQRHKVAPNQAHKAAMKRFCRNFSPSTAVGSTQPTTEAAPTRPNPPLPNDSAELAPTTTEYLEIEIRHGSPYQ</sequence>
<keyword evidence="1" id="KW-0548">Nucleotidyltransferase</keyword>
<dbReference type="Proteomes" id="UP000452235">
    <property type="component" value="Unassembled WGS sequence"/>
</dbReference>